<organism evidence="1 2">
    <name type="scientific">Pseudoneurospora amorphoporcata</name>
    <dbReference type="NCBI Taxonomy" id="241081"/>
    <lineage>
        <taxon>Eukaryota</taxon>
        <taxon>Fungi</taxon>
        <taxon>Dikarya</taxon>
        <taxon>Ascomycota</taxon>
        <taxon>Pezizomycotina</taxon>
        <taxon>Sordariomycetes</taxon>
        <taxon>Sordariomycetidae</taxon>
        <taxon>Sordariales</taxon>
        <taxon>Sordariaceae</taxon>
        <taxon>Pseudoneurospora</taxon>
    </lineage>
</organism>
<reference evidence="1" key="2">
    <citation type="submission" date="2023-06" db="EMBL/GenBank/DDBJ databases">
        <authorList>
            <consortium name="Lawrence Berkeley National Laboratory"/>
            <person name="Mondo S.J."/>
            <person name="Hensen N."/>
            <person name="Bonometti L."/>
            <person name="Westerberg I."/>
            <person name="Brannstrom I.O."/>
            <person name="Guillou S."/>
            <person name="Cros-Aarteil S."/>
            <person name="Calhoun S."/>
            <person name="Haridas S."/>
            <person name="Kuo A."/>
            <person name="Pangilinan J."/>
            <person name="Riley R."/>
            <person name="Labutti K."/>
            <person name="Andreopoulos B."/>
            <person name="Lipzen A."/>
            <person name="Chen C."/>
            <person name="Yanf M."/>
            <person name="Daum C."/>
            <person name="Ng V."/>
            <person name="Clum A."/>
            <person name="Steindorff A."/>
            <person name="Ohm R."/>
            <person name="Martin F."/>
            <person name="Silar P."/>
            <person name="Natvig D."/>
            <person name="Lalanne C."/>
            <person name="Gautier V."/>
            <person name="Ament-Velasquez S.L."/>
            <person name="Kruys A."/>
            <person name="Hutchinson M.I."/>
            <person name="Powell A.J."/>
            <person name="Barry K."/>
            <person name="Miller A.N."/>
            <person name="Grigoriev I.V."/>
            <person name="Debuchy R."/>
            <person name="Gladieux P."/>
            <person name="Thoren M.H."/>
            <person name="Johannesson H."/>
        </authorList>
    </citation>
    <scope>NUCLEOTIDE SEQUENCE</scope>
    <source>
        <strain evidence="1">CBS 626.80</strain>
    </source>
</reference>
<gene>
    <name evidence="1" type="ORF">QBC32DRAFT_326725</name>
</gene>
<comment type="caution">
    <text evidence="1">The sequence shown here is derived from an EMBL/GenBank/DDBJ whole genome shotgun (WGS) entry which is preliminary data.</text>
</comment>
<name>A0AAN6NQ37_9PEZI</name>
<sequence>MLCAVIELELNAKSNPAAHWTLETLKATVLNYRNVVRQEKDNALTAEEFTQLAHRETLCRDILLTIIERELSQSADVQPEVEDVVDEGDFFLEDGNFVDDHFWPVDLPEFNVGDENLLDHNVDRDDLVSVITETSEGGSVSDASS</sequence>
<proteinExistence type="predicted"/>
<reference evidence="1" key="1">
    <citation type="journal article" date="2023" name="Mol. Phylogenet. Evol.">
        <title>Genome-scale phylogeny and comparative genomics of the fungal order Sordariales.</title>
        <authorList>
            <person name="Hensen N."/>
            <person name="Bonometti L."/>
            <person name="Westerberg I."/>
            <person name="Brannstrom I.O."/>
            <person name="Guillou S."/>
            <person name="Cros-Aarteil S."/>
            <person name="Calhoun S."/>
            <person name="Haridas S."/>
            <person name="Kuo A."/>
            <person name="Mondo S."/>
            <person name="Pangilinan J."/>
            <person name="Riley R."/>
            <person name="LaButti K."/>
            <person name="Andreopoulos B."/>
            <person name="Lipzen A."/>
            <person name="Chen C."/>
            <person name="Yan M."/>
            <person name="Daum C."/>
            <person name="Ng V."/>
            <person name="Clum A."/>
            <person name="Steindorff A."/>
            <person name="Ohm R.A."/>
            <person name="Martin F."/>
            <person name="Silar P."/>
            <person name="Natvig D.O."/>
            <person name="Lalanne C."/>
            <person name="Gautier V."/>
            <person name="Ament-Velasquez S.L."/>
            <person name="Kruys A."/>
            <person name="Hutchinson M.I."/>
            <person name="Powell A.J."/>
            <person name="Barry K."/>
            <person name="Miller A.N."/>
            <person name="Grigoriev I.V."/>
            <person name="Debuchy R."/>
            <person name="Gladieux P."/>
            <person name="Hiltunen Thoren M."/>
            <person name="Johannesson H."/>
        </authorList>
    </citation>
    <scope>NUCLEOTIDE SEQUENCE</scope>
    <source>
        <strain evidence="1">CBS 626.80</strain>
    </source>
</reference>
<dbReference type="EMBL" id="MU859203">
    <property type="protein sequence ID" value="KAK3949710.1"/>
    <property type="molecule type" value="Genomic_DNA"/>
</dbReference>
<evidence type="ECO:0000313" key="1">
    <source>
        <dbReference type="EMBL" id="KAK3949710.1"/>
    </source>
</evidence>
<evidence type="ECO:0000313" key="2">
    <source>
        <dbReference type="Proteomes" id="UP001303222"/>
    </source>
</evidence>
<protein>
    <submittedName>
        <fullName evidence="1">Uncharacterized protein</fullName>
    </submittedName>
</protein>
<accession>A0AAN6NQ37</accession>
<dbReference type="AlphaFoldDB" id="A0AAN6NQ37"/>
<keyword evidence="2" id="KW-1185">Reference proteome</keyword>
<dbReference type="Proteomes" id="UP001303222">
    <property type="component" value="Unassembled WGS sequence"/>
</dbReference>